<reference evidence="5 6" key="1">
    <citation type="journal article" date="2019" name="Int. J. Syst. Evol. Microbiol.">
        <title>The Global Catalogue of Microorganisms (GCM) 10K type strain sequencing project: providing services to taxonomists for standard genome sequencing and annotation.</title>
        <authorList>
            <consortium name="The Broad Institute Genomics Platform"/>
            <consortium name="The Broad Institute Genome Sequencing Center for Infectious Disease"/>
            <person name="Wu L."/>
            <person name="Ma J."/>
        </authorList>
    </citation>
    <scope>NUCLEOTIDE SEQUENCE [LARGE SCALE GENOMIC DNA]</scope>
    <source>
        <strain evidence="5 6">JCM 4358</strain>
    </source>
</reference>
<evidence type="ECO:0000313" key="6">
    <source>
        <dbReference type="Proteomes" id="UP001499986"/>
    </source>
</evidence>
<protein>
    <submittedName>
        <fullName evidence="5">ABC transporter ATP-binding protein</fullName>
    </submittedName>
</protein>
<dbReference type="InterPro" id="IPR015854">
    <property type="entry name" value="ABC_transpr_LolD-like"/>
</dbReference>
<evidence type="ECO:0000256" key="1">
    <source>
        <dbReference type="ARBA" id="ARBA00022448"/>
    </source>
</evidence>
<dbReference type="Proteomes" id="UP001499986">
    <property type="component" value="Unassembled WGS sequence"/>
</dbReference>
<dbReference type="InterPro" id="IPR017871">
    <property type="entry name" value="ABC_transporter-like_CS"/>
</dbReference>
<evidence type="ECO:0000256" key="2">
    <source>
        <dbReference type="ARBA" id="ARBA00022741"/>
    </source>
</evidence>
<evidence type="ECO:0000256" key="3">
    <source>
        <dbReference type="ARBA" id="ARBA00022840"/>
    </source>
</evidence>
<sequence length="255" mass="26812">MTARTGSVWDAVMTENTSPGSAAALADDAAGEPMLRVEDLHHSYGTGAATVHALRGASFSVRRGELVALKGRSGSGKTTLLHMIGGLDSPQRGRVVVDGTDLSALTGSELLELRRDRIGFVFQSFGLIPILTAAENVGVPLRLRRAEPREREERVALLLALVGLAGHETQRPAELSGGQQQRVAIARALANRPALLLADEPTGQLDAATGLAVMELLRAVVRSEGVTALVATHDPQLLGLADRVLELSDGVVGEE</sequence>
<proteinExistence type="predicted"/>
<dbReference type="CDD" id="cd03255">
    <property type="entry name" value="ABC_MJ0796_LolCDE_FtsE"/>
    <property type="match status" value="1"/>
</dbReference>
<dbReference type="GO" id="GO:0005524">
    <property type="term" value="F:ATP binding"/>
    <property type="evidence" value="ECO:0007669"/>
    <property type="project" value="UniProtKB-KW"/>
</dbReference>
<dbReference type="SUPFAM" id="SSF52540">
    <property type="entry name" value="P-loop containing nucleoside triphosphate hydrolases"/>
    <property type="match status" value="1"/>
</dbReference>
<dbReference type="InterPro" id="IPR003439">
    <property type="entry name" value="ABC_transporter-like_ATP-bd"/>
</dbReference>
<organism evidence="5 6">
    <name type="scientific">Streptomyces coeruleofuscus</name>
    <dbReference type="NCBI Taxonomy" id="66879"/>
    <lineage>
        <taxon>Bacteria</taxon>
        <taxon>Bacillati</taxon>
        <taxon>Actinomycetota</taxon>
        <taxon>Actinomycetes</taxon>
        <taxon>Kitasatosporales</taxon>
        <taxon>Streptomycetaceae</taxon>
        <taxon>Streptomyces</taxon>
    </lineage>
</organism>
<evidence type="ECO:0000259" key="4">
    <source>
        <dbReference type="PROSITE" id="PS50893"/>
    </source>
</evidence>
<keyword evidence="6" id="KW-1185">Reference proteome</keyword>
<dbReference type="PANTHER" id="PTHR24220:SF685">
    <property type="entry name" value="ABC TRANSPORTER RELATED"/>
    <property type="match status" value="1"/>
</dbReference>
<gene>
    <name evidence="5" type="ORF">GCM10010255_54000</name>
</gene>
<dbReference type="InterPro" id="IPR003593">
    <property type="entry name" value="AAA+_ATPase"/>
</dbReference>
<dbReference type="InterPro" id="IPR017911">
    <property type="entry name" value="MacB-like_ATP-bd"/>
</dbReference>
<dbReference type="Gene3D" id="3.40.50.300">
    <property type="entry name" value="P-loop containing nucleotide triphosphate hydrolases"/>
    <property type="match status" value="1"/>
</dbReference>
<dbReference type="PROSITE" id="PS50893">
    <property type="entry name" value="ABC_TRANSPORTER_2"/>
    <property type="match status" value="1"/>
</dbReference>
<keyword evidence="2" id="KW-0547">Nucleotide-binding</keyword>
<evidence type="ECO:0000313" key="5">
    <source>
        <dbReference type="EMBL" id="GAA2410583.1"/>
    </source>
</evidence>
<comment type="caution">
    <text evidence="5">The sequence shown here is derived from an EMBL/GenBank/DDBJ whole genome shotgun (WGS) entry which is preliminary data.</text>
</comment>
<dbReference type="Pfam" id="PF00005">
    <property type="entry name" value="ABC_tran"/>
    <property type="match status" value="1"/>
</dbReference>
<dbReference type="InterPro" id="IPR027417">
    <property type="entry name" value="P-loop_NTPase"/>
</dbReference>
<keyword evidence="1" id="KW-0813">Transport</keyword>
<dbReference type="EMBL" id="BAAASE010000007">
    <property type="protein sequence ID" value="GAA2410583.1"/>
    <property type="molecule type" value="Genomic_DNA"/>
</dbReference>
<dbReference type="SMART" id="SM00382">
    <property type="entry name" value="AAA"/>
    <property type="match status" value="1"/>
</dbReference>
<dbReference type="PANTHER" id="PTHR24220">
    <property type="entry name" value="IMPORT ATP-BINDING PROTEIN"/>
    <property type="match status" value="1"/>
</dbReference>
<accession>A0ABN3IR92</accession>
<name>A0ABN3IR92_9ACTN</name>
<feature type="domain" description="ABC transporter" evidence="4">
    <location>
        <begin position="35"/>
        <end position="255"/>
    </location>
</feature>
<dbReference type="PROSITE" id="PS00211">
    <property type="entry name" value="ABC_TRANSPORTER_1"/>
    <property type="match status" value="1"/>
</dbReference>
<keyword evidence="3 5" id="KW-0067">ATP-binding</keyword>